<dbReference type="AlphaFoldDB" id="A0A938YN99"/>
<evidence type="ECO:0000313" key="3">
    <source>
        <dbReference type="EMBL" id="MBM9476344.1"/>
    </source>
</evidence>
<evidence type="ECO:0000259" key="2">
    <source>
        <dbReference type="Pfam" id="PF09347"/>
    </source>
</evidence>
<evidence type="ECO:0000256" key="1">
    <source>
        <dbReference type="SAM" id="MobiDB-lite"/>
    </source>
</evidence>
<dbReference type="InterPro" id="IPR017791">
    <property type="entry name" value="UAAP2"/>
</dbReference>
<sequence>MNPQSMTGTTSTTTPTGTVPLTESDRTADTAVLDVTVGSGDGFLHRIPAGGRFRIVDLEGNQAADTLFYDADDIANRYSAFDTIRAQQAVYLTTGSPLVSGRGDLLATIVADTCGRHDTVGGACAQESNVVRYGEHTRHQHACRQTFLKYGAAAGIGQRELGHNINFFMNVPITPDGGLTFADGLSAPGKYVEIEAARDLWVLISNCPQLNNPCNGWNPTPVRLLGWWSV</sequence>
<evidence type="ECO:0000313" key="4">
    <source>
        <dbReference type="Proteomes" id="UP000663801"/>
    </source>
</evidence>
<name>A0A938YN99_9ACTN</name>
<dbReference type="PANTHER" id="PTHR31527">
    <property type="entry name" value="RE64534P"/>
    <property type="match status" value="1"/>
</dbReference>
<dbReference type="InterPro" id="IPR018959">
    <property type="entry name" value="DUF1989"/>
</dbReference>
<gene>
    <name evidence="3" type="ORF">JL107_07825</name>
</gene>
<feature type="region of interest" description="Disordered" evidence="1">
    <location>
        <begin position="1"/>
        <end position="23"/>
    </location>
</feature>
<comment type="caution">
    <text evidence="3">The sequence shown here is derived from an EMBL/GenBank/DDBJ whole genome shotgun (WGS) entry which is preliminary data.</text>
</comment>
<feature type="compositionally biased region" description="Low complexity" evidence="1">
    <location>
        <begin position="7"/>
        <end position="22"/>
    </location>
</feature>
<dbReference type="EMBL" id="JAERWL010000007">
    <property type="protein sequence ID" value="MBM9476344.1"/>
    <property type="molecule type" value="Genomic_DNA"/>
</dbReference>
<dbReference type="PANTHER" id="PTHR31527:SF0">
    <property type="entry name" value="RE64534P"/>
    <property type="match status" value="1"/>
</dbReference>
<organism evidence="3 4">
    <name type="scientific">Nakamurella flavida</name>
    <dbReference type="NCBI Taxonomy" id="363630"/>
    <lineage>
        <taxon>Bacteria</taxon>
        <taxon>Bacillati</taxon>
        <taxon>Actinomycetota</taxon>
        <taxon>Actinomycetes</taxon>
        <taxon>Nakamurellales</taxon>
        <taxon>Nakamurellaceae</taxon>
        <taxon>Nakamurella</taxon>
    </lineage>
</organism>
<accession>A0A938YN99</accession>
<proteinExistence type="predicted"/>
<dbReference type="Proteomes" id="UP000663801">
    <property type="component" value="Unassembled WGS sequence"/>
</dbReference>
<protein>
    <submittedName>
        <fullName evidence="3">DUF1989 domain-containing protein</fullName>
    </submittedName>
</protein>
<keyword evidence="4" id="KW-1185">Reference proteome</keyword>
<dbReference type="Pfam" id="PF09347">
    <property type="entry name" value="DUF1989"/>
    <property type="match status" value="1"/>
</dbReference>
<reference evidence="3" key="1">
    <citation type="submission" date="2021-01" db="EMBL/GenBank/DDBJ databases">
        <title>KCTC 19127 draft genome.</title>
        <authorList>
            <person name="An D."/>
        </authorList>
    </citation>
    <scope>NUCLEOTIDE SEQUENCE</scope>
    <source>
        <strain evidence="3">KCTC 19127</strain>
    </source>
</reference>
<dbReference type="NCBIfam" id="TIGR03424">
    <property type="entry name" value="urea_degr_1"/>
    <property type="match status" value="1"/>
</dbReference>
<feature type="domain" description="DUF1989" evidence="2">
    <location>
        <begin position="36"/>
        <end position="200"/>
    </location>
</feature>